<feature type="compositionally biased region" description="Gly residues" evidence="1">
    <location>
        <begin position="369"/>
        <end position="386"/>
    </location>
</feature>
<dbReference type="EMBL" id="NIDF01000115">
    <property type="protein sequence ID" value="TYJ52814.1"/>
    <property type="molecule type" value="Genomic_DNA"/>
</dbReference>
<dbReference type="PANTHER" id="PTHR15615:SF117">
    <property type="entry name" value="PHO85 CYCLIN PHO80"/>
    <property type="match status" value="1"/>
</dbReference>
<dbReference type="Gene3D" id="1.10.472.10">
    <property type="entry name" value="Cyclin-like"/>
    <property type="match status" value="1"/>
</dbReference>
<evidence type="ECO:0008006" key="4">
    <source>
        <dbReference type="Google" id="ProtNLM"/>
    </source>
</evidence>
<dbReference type="GO" id="GO:0019901">
    <property type="term" value="F:protein kinase binding"/>
    <property type="evidence" value="ECO:0007669"/>
    <property type="project" value="InterPro"/>
</dbReference>
<protein>
    <recommendedName>
        <fullName evidence="4">Alternative cyclin Pho80</fullName>
    </recommendedName>
</protein>
<reference evidence="2 3" key="1">
    <citation type="submission" date="2017-05" db="EMBL/GenBank/DDBJ databases">
        <title>The Genome Sequence of Tsuchiyaea wingfieldii DSM 27421.</title>
        <authorList>
            <person name="Cuomo C."/>
            <person name="Passer A."/>
            <person name="Billmyre B."/>
            <person name="Heitman J."/>
        </authorList>
    </citation>
    <scope>NUCLEOTIDE SEQUENCE [LARGE SCALE GENOMIC DNA]</scope>
    <source>
        <strain evidence="2 3">DSM 27421</strain>
    </source>
</reference>
<feature type="compositionally biased region" description="Low complexity" evidence="1">
    <location>
        <begin position="326"/>
        <end position="349"/>
    </location>
</feature>
<feature type="compositionally biased region" description="Gly residues" evidence="1">
    <location>
        <begin position="477"/>
        <end position="487"/>
    </location>
</feature>
<accession>A0A5D3APQ9</accession>
<dbReference type="GO" id="GO:0005634">
    <property type="term" value="C:nucleus"/>
    <property type="evidence" value="ECO:0007669"/>
    <property type="project" value="TreeGrafter"/>
</dbReference>
<dbReference type="CDD" id="cd20558">
    <property type="entry name" value="CYCLIN_ScPCL7-like"/>
    <property type="match status" value="1"/>
</dbReference>
<dbReference type="InterPro" id="IPR013922">
    <property type="entry name" value="Cyclin_PHO80-like"/>
</dbReference>
<feature type="compositionally biased region" description="Basic and acidic residues" evidence="1">
    <location>
        <begin position="264"/>
        <end position="276"/>
    </location>
</feature>
<evidence type="ECO:0000256" key="1">
    <source>
        <dbReference type="SAM" id="MobiDB-lite"/>
    </source>
</evidence>
<evidence type="ECO:0000313" key="2">
    <source>
        <dbReference type="EMBL" id="TYJ52814.1"/>
    </source>
</evidence>
<dbReference type="Pfam" id="PF08613">
    <property type="entry name" value="Cyclin"/>
    <property type="match status" value="1"/>
</dbReference>
<feature type="compositionally biased region" description="Polar residues" evidence="1">
    <location>
        <begin position="540"/>
        <end position="549"/>
    </location>
</feature>
<feature type="compositionally biased region" description="Polar residues" evidence="1">
    <location>
        <begin position="418"/>
        <end position="427"/>
    </location>
</feature>
<feature type="compositionally biased region" description="Acidic residues" evidence="1">
    <location>
        <begin position="207"/>
        <end position="217"/>
    </location>
</feature>
<feature type="region of interest" description="Disordered" evidence="1">
    <location>
        <begin position="178"/>
        <end position="642"/>
    </location>
</feature>
<dbReference type="AlphaFoldDB" id="A0A5D3APQ9"/>
<gene>
    <name evidence="2" type="ORF">B9479_006577</name>
</gene>
<dbReference type="PANTHER" id="PTHR15615">
    <property type="match status" value="1"/>
</dbReference>
<feature type="compositionally biased region" description="Basic and acidic residues" evidence="1">
    <location>
        <begin position="583"/>
        <end position="596"/>
    </location>
</feature>
<comment type="caution">
    <text evidence="2">The sequence shown here is derived from an EMBL/GenBank/DDBJ whole genome shotgun (WGS) entry which is preliminary data.</text>
</comment>
<feature type="compositionally biased region" description="Basic residues" evidence="1">
    <location>
        <begin position="433"/>
        <end position="450"/>
    </location>
</feature>
<feature type="compositionally biased region" description="Gly residues" evidence="1">
    <location>
        <begin position="495"/>
        <end position="505"/>
    </location>
</feature>
<feature type="compositionally biased region" description="Gly residues" evidence="1">
    <location>
        <begin position="607"/>
        <end position="621"/>
    </location>
</feature>
<feature type="compositionally biased region" description="Pro residues" evidence="1">
    <location>
        <begin position="551"/>
        <end position="562"/>
    </location>
</feature>
<dbReference type="GO" id="GO:0000307">
    <property type="term" value="C:cyclin-dependent protein kinase holoenzyme complex"/>
    <property type="evidence" value="ECO:0007669"/>
    <property type="project" value="TreeGrafter"/>
</dbReference>
<sequence>MSPSPAPAATSELPWAFIDCPTDTLVTLLAHMLDLLIRHNDQVTLTPDALTRFHSRAPPGISVQDYLARIVKYTNCEKIPLLSLLSYIDITCLNLPTFTLSSLTVHRFLIASICAGSKAQCDVFCTNAHYAKVGGIKTGELNALERELVRVTEWDLCCHAETLQRYYTSLIRSHGGYTQAPEPASSPFVQFPDPYPDPTNKNREEGDTAGEEGEGDGCVDCAPGQGHAGKQVGLAGAGAGMKDEDQEMPLQSSPARPPLNGSLSEDRAGPQDEKMVVDPSPTLSARGRPRRRRTSHMDVDPSRGHLSKQGAGSERGGEGEGEEEGGSPYSAASSSVPSSSRSRGGSQSSRRNRTRGSPRDMFVNSPGGTEVGAGVNGEGGPAGAGIGTIIPPTPDVGHPSQPSLSQEPTPQALPKPPLSTNTSTSSQKDLHPTHSHPQGHGHPHHPHAPKFLKNLGNMFRKKSSPGAEERPVEGDVVAGGGGSGGGSVPAPQSGIGAGGGAGGGAAPESRQHAIISSKPLGSLTRTNPSQSQSQSQSQSTRTPIPSFTNPPQSPRGRPPAPAPAAESPEGGDKKVKLTPRIRTRGETSLDSPRERVWLGSGEAPAAGLGGPAGVGMGVGAGEGDEGVDGRWTEEEPGKRAKA</sequence>
<dbReference type="GO" id="GO:0016538">
    <property type="term" value="F:cyclin-dependent protein serine/threonine kinase regulator activity"/>
    <property type="evidence" value="ECO:0007669"/>
    <property type="project" value="TreeGrafter"/>
</dbReference>
<organism evidence="2 3">
    <name type="scientific">Cryptococcus floricola</name>
    <dbReference type="NCBI Taxonomy" id="2591691"/>
    <lineage>
        <taxon>Eukaryota</taxon>
        <taxon>Fungi</taxon>
        <taxon>Dikarya</taxon>
        <taxon>Basidiomycota</taxon>
        <taxon>Agaricomycotina</taxon>
        <taxon>Tremellomycetes</taxon>
        <taxon>Tremellales</taxon>
        <taxon>Cryptococcaceae</taxon>
        <taxon>Cryptococcus</taxon>
    </lineage>
</organism>
<feature type="compositionally biased region" description="Low complexity" evidence="1">
    <location>
        <begin position="529"/>
        <end position="539"/>
    </location>
</feature>
<feature type="compositionally biased region" description="Polar residues" evidence="1">
    <location>
        <begin position="400"/>
        <end position="409"/>
    </location>
</feature>
<evidence type="ECO:0000313" key="3">
    <source>
        <dbReference type="Proteomes" id="UP000322245"/>
    </source>
</evidence>
<keyword evidence="3" id="KW-1185">Reference proteome</keyword>
<name>A0A5D3APQ9_9TREE</name>
<proteinExistence type="predicted"/>
<dbReference type="Proteomes" id="UP000322245">
    <property type="component" value="Unassembled WGS sequence"/>
</dbReference>
<feature type="compositionally biased region" description="Basic and acidic residues" evidence="1">
    <location>
        <begin position="627"/>
        <end position="642"/>
    </location>
</feature>